<proteinExistence type="predicted"/>
<name>T0YX38_9ZZZZ</name>
<reference evidence="2" key="2">
    <citation type="journal article" date="2014" name="ISME J.">
        <title>Microbial stratification in low pH oxic and suboxic macroscopic growths along an acid mine drainage.</title>
        <authorList>
            <person name="Mendez-Garcia C."/>
            <person name="Mesa V."/>
            <person name="Sprenger R.R."/>
            <person name="Richter M."/>
            <person name="Diez M.S."/>
            <person name="Solano J."/>
            <person name="Bargiela R."/>
            <person name="Golyshina O.V."/>
            <person name="Manteca A."/>
            <person name="Ramos J.L."/>
            <person name="Gallego J.R."/>
            <person name="Llorente I."/>
            <person name="Martins Dos Santos V.A."/>
            <person name="Jensen O.N."/>
            <person name="Pelaez A.I."/>
            <person name="Sanchez J."/>
            <person name="Ferrer M."/>
        </authorList>
    </citation>
    <scope>NUCLEOTIDE SEQUENCE</scope>
</reference>
<accession>T0YX38</accession>
<evidence type="ECO:0000313" key="2">
    <source>
        <dbReference type="EMBL" id="EQD37588.1"/>
    </source>
</evidence>
<evidence type="ECO:0000259" key="1">
    <source>
        <dbReference type="Pfam" id="PF05598"/>
    </source>
</evidence>
<dbReference type="Pfam" id="PF05598">
    <property type="entry name" value="DUF772"/>
    <property type="match status" value="1"/>
</dbReference>
<feature type="non-terminal residue" evidence="2">
    <location>
        <position position="153"/>
    </location>
</feature>
<dbReference type="EMBL" id="AUZX01012866">
    <property type="protein sequence ID" value="EQD37588.1"/>
    <property type="molecule type" value="Genomic_DNA"/>
</dbReference>
<reference evidence="2" key="1">
    <citation type="submission" date="2013-08" db="EMBL/GenBank/DDBJ databases">
        <authorList>
            <person name="Mendez C."/>
            <person name="Richter M."/>
            <person name="Ferrer M."/>
            <person name="Sanchez J."/>
        </authorList>
    </citation>
    <scope>NUCLEOTIDE SEQUENCE</scope>
</reference>
<protein>
    <submittedName>
        <fullName evidence="2">Transposase IS4 family protein</fullName>
    </submittedName>
</protein>
<comment type="caution">
    <text evidence="2">The sequence shown here is derived from an EMBL/GenBank/DDBJ whole genome shotgun (WGS) entry which is preliminary data.</text>
</comment>
<dbReference type="PANTHER" id="PTHR35604:SF2">
    <property type="entry name" value="TRANSPOSASE INSH FOR INSERTION SEQUENCE ELEMENT IS5A-RELATED"/>
    <property type="match status" value="1"/>
</dbReference>
<dbReference type="PANTHER" id="PTHR35604">
    <property type="entry name" value="TRANSPOSASE INSH FOR INSERTION SEQUENCE ELEMENT IS5A-RELATED"/>
    <property type="match status" value="1"/>
</dbReference>
<organism evidence="2">
    <name type="scientific">mine drainage metagenome</name>
    <dbReference type="NCBI Taxonomy" id="410659"/>
    <lineage>
        <taxon>unclassified sequences</taxon>
        <taxon>metagenomes</taxon>
        <taxon>ecological metagenomes</taxon>
    </lineage>
</organism>
<dbReference type="InterPro" id="IPR008490">
    <property type="entry name" value="Transposase_InsH_N"/>
</dbReference>
<gene>
    <name evidence="2" type="ORF">B1A_17496</name>
</gene>
<feature type="domain" description="Transposase InsH N-terminal" evidence="1">
    <location>
        <begin position="17"/>
        <end position="115"/>
    </location>
</feature>
<sequence>MTSRPLGLFDQEIRQRKLQALGDPLVELDRIVPWGMFRETLETMRAAGRDPRKGGRPPHDPVRMFKVLVLRELYALSDEQVEYQIADRLSFQRFLGIDLTQDAPDYTAIWRFRERLGAERMKALFEELCVHRWPASRHARARCWMPAWCRSPR</sequence>
<dbReference type="AlphaFoldDB" id="T0YX38"/>